<accession>I1S7W7</accession>
<dbReference type="HOGENOM" id="CLU_2277776_0_0_1"/>
<protein>
    <submittedName>
        <fullName evidence="1">Chromosome 4, complete genome</fullName>
    </submittedName>
</protein>
<dbReference type="EMBL" id="HG970335">
    <property type="protein sequence ID" value="CEF83472.1"/>
    <property type="molecule type" value="Genomic_DNA"/>
</dbReference>
<dbReference type="AlphaFoldDB" id="I1S7W7"/>
<dbReference type="VEuPathDB" id="FungiDB:FGRAMPH1_01G22619"/>
<reference evidence="2 3" key="2">
    <citation type="journal article" date="2010" name="Nature">
        <title>Comparative genomics reveals mobile pathogenicity chromosomes in Fusarium.</title>
        <authorList>
            <person name="Ma L.J."/>
            <person name="van der Does H.C."/>
            <person name="Borkovich K.A."/>
            <person name="Coleman J.J."/>
            <person name="Daboussi M.J."/>
            <person name="Di Pietro A."/>
            <person name="Dufresne M."/>
            <person name="Freitag M."/>
            <person name="Grabherr M."/>
            <person name="Henrissat B."/>
            <person name="Houterman P.M."/>
            <person name="Kang S."/>
            <person name="Shim W.B."/>
            <person name="Woloshuk C."/>
            <person name="Xie X."/>
            <person name="Xu J.R."/>
            <person name="Antoniw J."/>
            <person name="Baker S.E."/>
            <person name="Bluhm B.H."/>
            <person name="Breakspear A."/>
            <person name="Brown D.W."/>
            <person name="Butchko R.A."/>
            <person name="Chapman S."/>
            <person name="Coulson R."/>
            <person name="Coutinho P.M."/>
            <person name="Danchin E.G."/>
            <person name="Diener A."/>
            <person name="Gale L.R."/>
            <person name="Gardiner D.M."/>
            <person name="Goff S."/>
            <person name="Hammond-Kosack K.E."/>
            <person name="Hilburn K."/>
            <person name="Hua-Van A."/>
            <person name="Jonkers W."/>
            <person name="Kazan K."/>
            <person name="Kodira C.D."/>
            <person name="Koehrsen M."/>
            <person name="Kumar L."/>
            <person name="Lee Y.H."/>
            <person name="Li L."/>
            <person name="Manners J.M."/>
            <person name="Miranda-Saavedra D."/>
            <person name="Mukherjee M."/>
            <person name="Park G."/>
            <person name="Park J."/>
            <person name="Park S.Y."/>
            <person name="Proctor R.H."/>
            <person name="Regev A."/>
            <person name="Ruiz-Roldan M.C."/>
            <person name="Sain D."/>
            <person name="Sakthikumar S."/>
            <person name="Sykes S."/>
            <person name="Schwartz D.C."/>
            <person name="Turgeon B.G."/>
            <person name="Wapinski I."/>
            <person name="Yoder O."/>
            <person name="Young S."/>
            <person name="Zeng Q."/>
            <person name="Zhou S."/>
            <person name="Galagan J."/>
            <person name="Cuomo C.A."/>
            <person name="Kistler H.C."/>
            <person name="Rep M."/>
        </authorList>
    </citation>
    <scope>GENOME REANNOTATION</scope>
    <source>
        <strain evidence="3">ATCC MYA-4620 / CBS 123657 / FGSC 9075 / NRRL 31084 / PH-1</strain>
        <strain evidence="2">PH-1 / ATCC MYA-4620 / FGSC 9075 / NRRL 31084</strain>
    </source>
</reference>
<gene>
    <name evidence="1" type="ORF">FGRAMPH1_01T22619</name>
</gene>
<name>I1S7W7_GIBZE</name>
<evidence type="ECO:0000313" key="2">
    <source>
        <dbReference type="EnsemblFungi" id="CEF83472"/>
    </source>
</evidence>
<dbReference type="OrthoDB" id="10315682at2759"/>
<reference evidence="2" key="4">
    <citation type="submission" date="2017-01" db="UniProtKB">
        <authorList>
            <consortium name="EnsemblFungi"/>
        </authorList>
    </citation>
    <scope>IDENTIFICATION</scope>
    <source>
        <strain evidence="2">PH-1 / ATCC MYA-4620 / FGSC 9075 / NRRL 31084</strain>
    </source>
</reference>
<reference evidence="2 3" key="1">
    <citation type="journal article" date="2007" name="Science">
        <title>The Fusarium graminearum genome reveals a link between localized polymorphism and pathogen specialization.</title>
        <authorList>
            <person name="Cuomo C.A."/>
            <person name="Gueldener U."/>
            <person name="Xu J.-R."/>
            <person name="Trail F."/>
            <person name="Turgeon B.G."/>
            <person name="Di Pietro A."/>
            <person name="Walton J.D."/>
            <person name="Ma L.-J."/>
            <person name="Baker S.E."/>
            <person name="Rep M."/>
            <person name="Adam G."/>
            <person name="Antoniw J."/>
            <person name="Baldwin T."/>
            <person name="Calvo S.E."/>
            <person name="Chang Y.-L."/>
            <person name="DeCaprio D."/>
            <person name="Gale L.R."/>
            <person name="Gnerre S."/>
            <person name="Goswami R.S."/>
            <person name="Hammond-Kosack K."/>
            <person name="Harris L.J."/>
            <person name="Hilburn K."/>
            <person name="Kennell J.C."/>
            <person name="Kroken S."/>
            <person name="Magnuson J.K."/>
            <person name="Mannhaupt G."/>
            <person name="Mauceli E.W."/>
            <person name="Mewes H.-W."/>
            <person name="Mitterbauer R."/>
            <person name="Muehlbauer G."/>
            <person name="Muensterkoetter M."/>
            <person name="Nelson D."/>
            <person name="O'Donnell K."/>
            <person name="Ouellet T."/>
            <person name="Qi W."/>
            <person name="Quesneville H."/>
            <person name="Roncero M.I.G."/>
            <person name="Seong K.-Y."/>
            <person name="Tetko I.V."/>
            <person name="Urban M."/>
            <person name="Waalwijk C."/>
            <person name="Ward T.J."/>
            <person name="Yao J."/>
            <person name="Birren B.W."/>
            <person name="Kistler H.C."/>
        </authorList>
    </citation>
    <scope>NUCLEOTIDE SEQUENCE [LARGE SCALE GENOMIC DNA]</scope>
    <source>
        <strain evidence="3">ATCC MYA-4620 / CBS 123657 / FGSC 9075 / NRRL 31084 / PH-1</strain>
        <strain evidence="2">PH-1 / ATCC MYA-4620 / FGSC 9075 / NRRL 31084</strain>
    </source>
</reference>
<reference evidence="1 3" key="3">
    <citation type="journal article" date="2015" name="BMC Genomics">
        <title>The completed genome sequence of the pathogenic ascomycete fungus Fusarium graminearum.</title>
        <authorList>
            <person name="King R."/>
            <person name="Urban M."/>
            <person name="Hammond-Kosack M.C."/>
            <person name="Hassani-Pak K."/>
            <person name="Hammond-Kosack K.E."/>
        </authorList>
    </citation>
    <scope>NUCLEOTIDE SEQUENCE [LARGE SCALE GENOMIC DNA]</scope>
    <source>
        <strain evidence="3">ATCC MYA-4620 / CBS 123657 / FGSC 9075 / NRRL 31084 / PH-1</strain>
        <strain evidence="1">PH-1</strain>
    </source>
</reference>
<dbReference type="RefSeq" id="XP_011326188.1">
    <property type="nucleotide sequence ID" value="XM_011327886.1"/>
</dbReference>
<proteinExistence type="predicted"/>
<organism evidence="1 3">
    <name type="scientific">Gibberella zeae (strain ATCC MYA-4620 / CBS 123657 / FGSC 9075 / NRRL 31084 / PH-1)</name>
    <name type="common">Wheat head blight fungus</name>
    <name type="synonym">Fusarium graminearum</name>
    <dbReference type="NCBI Taxonomy" id="229533"/>
    <lineage>
        <taxon>Eukaryota</taxon>
        <taxon>Fungi</taxon>
        <taxon>Dikarya</taxon>
        <taxon>Ascomycota</taxon>
        <taxon>Pezizomycotina</taxon>
        <taxon>Sordariomycetes</taxon>
        <taxon>Hypocreomycetidae</taxon>
        <taxon>Hypocreales</taxon>
        <taxon>Nectriaceae</taxon>
        <taxon>Fusarium</taxon>
    </lineage>
</organism>
<dbReference type="KEGG" id="fgr:FGSG_12942"/>
<keyword evidence="3" id="KW-1185">Reference proteome</keyword>
<evidence type="ECO:0000313" key="3">
    <source>
        <dbReference type="Proteomes" id="UP000070720"/>
    </source>
</evidence>
<sequence>MTNKLNAGNKTTHDSNSAKLETITQPRFLFFHYAHPNLPHDRQERMTLDPGTGPLSLFTATYHYQDLVEYKNKNKKLIDTKWESTYAQTPVLYAAEPRINGF</sequence>
<dbReference type="Proteomes" id="UP000070720">
    <property type="component" value="Chromosome 4"/>
</dbReference>
<accession>A0A098DQ40</accession>
<dbReference type="EnsemblFungi" id="CEF83472">
    <property type="protein sequence ID" value="CEF83472"/>
    <property type="gene ID" value="FGRRES_12942"/>
</dbReference>
<dbReference type="InParanoid" id="I1S7W7"/>
<evidence type="ECO:0000313" key="1">
    <source>
        <dbReference type="EMBL" id="CEF83472.1"/>
    </source>
</evidence>